<evidence type="ECO:0000313" key="1">
    <source>
        <dbReference type="EMBL" id="SCQ23265.1"/>
    </source>
</evidence>
<evidence type="ECO:0008006" key="3">
    <source>
        <dbReference type="Google" id="ProtNLM"/>
    </source>
</evidence>
<proteinExistence type="predicted"/>
<reference evidence="1 2" key="1">
    <citation type="submission" date="2016-09" db="EMBL/GenBank/DDBJ databases">
        <authorList>
            <person name="Capua I."/>
            <person name="De Benedictis P."/>
            <person name="Joannis T."/>
            <person name="Lombin L.H."/>
            <person name="Cattoli G."/>
        </authorList>
    </citation>
    <scope>NUCLEOTIDE SEQUENCE [LARGE SCALE GENOMIC DNA]</scope>
    <source>
        <strain evidence="1 2">UB20</strain>
    </source>
</reference>
<dbReference type="OrthoDB" id="977770at2"/>
<dbReference type="RefSeq" id="WP_074450063.1">
    <property type="nucleotide sequence ID" value="NZ_CAJPTF010000027.1"/>
</dbReference>
<organism evidence="1 2">
    <name type="scientific">Tannerella forsythia</name>
    <name type="common">Bacteroides forsythus</name>
    <dbReference type="NCBI Taxonomy" id="28112"/>
    <lineage>
        <taxon>Bacteria</taxon>
        <taxon>Pseudomonadati</taxon>
        <taxon>Bacteroidota</taxon>
        <taxon>Bacteroidia</taxon>
        <taxon>Bacteroidales</taxon>
        <taxon>Tannerellaceae</taxon>
        <taxon>Tannerella</taxon>
    </lineage>
</organism>
<accession>A0A1D3UW51</accession>
<name>A0A1D3UW51_TANFO</name>
<protein>
    <recommendedName>
        <fullName evidence="3">Type I-PGING CRISPR-associated protein Cas5p</fullName>
    </recommendedName>
</protein>
<dbReference type="EMBL" id="FMMM01000067">
    <property type="protein sequence ID" value="SCQ23265.1"/>
    <property type="molecule type" value="Genomic_DNA"/>
</dbReference>
<dbReference type="Proteomes" id="UP000182057">
    <property type="component" value="Unassembled WGS sequence"/>
</dbReference>
<dbReference type="AlphaFoldDB" id="A0A1D3UW51"/>
<evidence type="ECO:0000313" key="2">
    <source>
        <dbReference type="Proteomes" id="UP000182057"/>
    </source>
</evidence>
<dbReference type="InterPro" id="IPR020031">
    <property type="entry name" value="CRISPR-assoc_Cas5p"/>
</dbReference>
<dbReference type="NCBIfam" id="TIGR03488">
    <property type="entry name" value="cas_Cas5p"/>
    <property type="match status" value="1"/>
</dbReference>
<gene>
    <name evidence="1" type="ORF">TFUB20_02006</name>
</gene>
<dbReference type="CDD" id="cd09716">
    <property type="entry name" value="Cas5_I"/>
    <property type="match status" value="1"/>
</dbReference>
<sequence length="241" mass="28585">MYTSKIDLAVLQKIPHKIVKTKFVVEPLAPLSMVSEMPGSFYKTLNVPSKKMICGLIENVLGWHIDWKDRRAIQKDIEKLRKKQKVTHSSNTKGSTYIPLLMEYFDVIDQPTIDFSEVCFFNDLWKRCYRRADAVVHPNGTENMDYRYISNKWKLKRDEKNRDKIDNHALEVFFKENIDFFPMYYATPTVREYIHLHGRYIIPMLMDERLFVMLYDILDTNNIGYLGNNEGWVNLKLSKNE</sequence>